<dbReference type="EMBL" id="GG698897">
    <property type="protein sequence ID" value="EEU46784.1"/>
    <property type="molecule type" value="Genomic_DNA"/>
</dbReference>
<dbReference type="AlphaFoldDB" id="C7YLH1"/>
<evidence type="ECO:0000313" key="3">
    <source>
        <dbReference type="Proteomes" id="UP000005206"/>
    </source>
</evidence>
<reference evidence="2 3" key="1">
    <citation type="journal article" date="2009" name="PLoS Genet.">
        <title>The genome of Nectria haematococca: contribution of supernumerary chromosomes to gene expansion.</title>
        <authorList>
            <person name="Coleman J.J."/>
            <person name="Rounsley S.D."/>
            <person name="Rodriguez-Carres M."/>
            <person name="Kuo A."/>
            <person name="Wasmann C.C."/>
            <person name="Grimwood J."/>
            <person name="Schmutz J."/>
            <person name="Taga M."/>
            <person name="White G.J."/>
            <person name="Zhou S."/>
            <person name="Schwartz D.C."/>
            <person name="Freitag M."/>
            <person name="Ma L.J."/>
            <person name="Danchin E.G."/>
            <person name="Henrissat B."/>
            <person name="Coutinho P.M."/>
            <person name="Nelson D.R."/>
            <person name="Straney D."/>
            <person name="Napoli C.A."/>
            <person name="Barker B.M."/>
            <person name="Gribskov M."/>
            <person name="Rep M."/>
            <person name="Kroken S."/>
            <person name="Molnar I."/>
            <person name="Rensing C."/>
            <person name="Kennell J.C."/>
            <person name="Zamora J."/>
            <person name="Farman M.L."/>
            <person name="Selker E.U."/>
            <person name="Salamov A."/>
            <person name="Shapiro H."/>
            <person name="Pangilinan J."/>
            <person name="Lindquist E."/>
            <person name="Lamers C."/>
            <person name="Grigoriev I.V."/>
            <person name="Geiser D.M."/>
            <person name="Covert S.F."/>
            <person name="Temporini E."/>
            <person name="Vanetten H.D."/>
        </authorList>
    </citation>
    <scope>NUCLEOTIDE SEQUENCE [LARGE SCALE GENOMIC DNA]</scope>
    <source>
        <strain evidence="3">ATCC MYA-4622 / CBS 123669 / FGSC 9596 / NRRL 45880 / 77-13-4</strain>
    </source>
</reference>
<protein>
    <submittedName>
        <fullName evidence="2">Uncharacterized protein</fullName>
    </submittedName>
</protein>
<feature type="compositionally biased region" description="Basic and acidic residues" evidence="1">
    <location>
        <begin position="37"/>
        <end position="47"/>
    </location>
</feature>
<feature type="compositionally biased region" description="Basic residues" evidence="1">
    <location>
        <begin position="55"/>
        <end position="66"/>
    </location>
</feature>
<dbReference type="KEGG" id="nhe:NECHADRAFT_77529"/>
<feature type="region of interest" description="Disordered" evidence="1">
    <location>
        <begin position="36"/>
        <end position="117"/>
    </location>
</feature>
<dbReference type="GeneID" id="9663740"/>
<accession>C7YLH1</accession>
<feature type="compositionally biased region" description="Basic and acidic residues" evidence="1">
    <location>
        <begin position="67"/>
        <end position="91"/>
    </location>
</feature>
<dbReference type="OrthoDB" id="4995795at2759"/>
<evidence type="ECO:0000256" key="1">
    <source>
        <dbReference type="SAM" id="MobiDB-lite"/>
    </source>
</evidence>
<organism evidence="2 3">
    <name type="scientific">Fusarium vanettenii (strain ATCC MYA-4622 / CBS 123669 / FGSC 9596 / NRRL 45880 / 77-13-4)</name>
    <name type="common">Fusarium solani subsp. pisi</name>
    <dbReference type="NCBI Taxonomy" id="660122"/>
    <lineage>
        <taxon>Eukaryota</taxon>
        <taxon>Fungi</taxon>
        <taxon>Dikarya</taxon>
        <taxon>Ascomycota</taxon>
        <taxon>Pezizomycotina</taxon>
        <taxon>Sordariomycetes</taxon>
        <taxon>Hypocreomycetidae</taxon>
        <taxon>Hypocreales</taxon>
        <taxon>Nectriaceae</taxon>
        <taxon>Fusarium</taxon>
        <taxon>Fusarium solani species complex</taxon>
        <taxon>Fusarium vanettenii</taxon>
    </lineage>
</organism>
<name>C7YLH1_FUSV7</name>
<proteinExistence type="predicted"/>
<sequence length="117" mass="13819">MSSAGFEDQVPIQTPLCKKNFRKYARRQIELEVEADNAVKPEKETEKPPQPTRIQPRRVAKDKHLRTKMETKKRNAEEAFNESKRKNTRTEDELEDDDPWTSFAISLDQMETRSLRQ</sequence>
<dbReference type="RefSeq" id="XP_003052497.1">
    <property type="nucleotide sequence ID" value="XM_003052451.1"/>
</dbReference>
<gene>
    <name evidence="2" type="ORF">NECHADRAFT_77529</name>
</gene>
<dbReference type="InParanoid" id="C7YLH1"/>
<evidence type="ECO:0000313" key="2">
    <source>
        <dbReference type="EMBL" id="EEU46784.1"/>
    </source>
</evidence>
<keyword evidence="3" id="KW-1185">Reference proteome</keyword>
<dbReference type="VEuPathDB" id="FungiDB:NECHADRAFT_77529"/>
<dbReference type="Proteomes" id="UP000005206">
    <property type="component" value="Chromosome 3"/>
</dbReference>
<dbReference type="HOGENOM" id="CLU_2085420_0_0_1"/>